<comment type="caution">
    <text evidence="3">The sequence shown here is derived from an EMBL/GenBank/DDBJ whole genome shotgun (WGS) entry which is preliminary data.</text>
</comment>
<gene>
    <name evidence="3" type="ORF">E6H05_13125</name>
</gene>
<dbReference type="Gene3D" id="3.30.360.10">
    <property type="entry name" value="Dihydrodipicolinate Reductase, domain 2"/>
    <property type="match status" value="1"/>
</dbReference>
<organism evidence="3 4">
    <name type="scientific">Candidatus Segetimicrobium genomatis</name>
    <dbReference type="NCBI Taxonomy" id="2569760"/>
    <lineage>
        <taxon>Bacteria</taxon>
        <taxon>Bacillati</taxon>
        <taxon>Candidatus Sysuimicrobiota</taxon>
        <taxon>Candidatus Sysuimicrobiia</taxon>
        <taxon>Candidatus Sysuimicrobiales</taxon>
        <taxon>Candidatus Segetimicrobiaceae</taxon>
        <taxon>Candidatus Segetimicrobium</taxon>
    </lineage>
</organism>
<name>A0A537II09_9BACT</name>
<dbReference type="InterPro" id="IPR005097">
    <property type="entry name" value="Sacchrp_dh_NADP-bd"/>
</dbReference>
<feature type="domain" description="Saccharopine dehydrogenase NADP binding" evidence="2">
    <location>
        <begin position="116"/>
        <end position="217"/>
    </location>
</feature>
<evidence type="ECO:0000313" key="3">
    <source>
        <dbReference type="EMBL" id="TMI70941.1"/>
    </source>
</evidence>
<protein>
    <recommendedName>
        <fullName evidence="2">Saccharopine dehydrogenase NADP binding domain-containing protein</fullName>
    </recommendedName>
</protein>
<feature type="compositionally biased region" description="Low complexity" evidence="1">
    <location>
        <begin position="1"/>
        <end position="22"/>
    </location>
</feature>
<dbReference type="Pfam" id="PF03435">
    <property type="entry name" value="Sacchrp_dh_NADP"/>
    <property type="match status" value="1"/>
</dbReference>
<dbReference type="Gene3D" id="3.40.50.720">
    <property type="entry name" value="NAD(P)-binding Rossmann-like Domain"/>
    <property type="match status" value="1"/>
</dbReference>
<feature type="region of interest" description="Disordered" evidence="1">
    <location>
        <begin position="1"/>
        <end position="48"/>
    </location>
</feature>
<evidence type="ECO:0000313" key="4">
    <source>
        <dbReference type="Proteomes" id="UP000318834"/>
    </source>
</evidence>
<proteinExistence type="predicted"/>
<feature type="region of interest" description="Disordered" evidence="1">
    <location>
        <begin position="69"/>
        <end position="93"/>
    </location>
</feature>
<dbReference type="PANTHER" id="PTHR43796:SF2">
    <property type="entry name" value="CARBOXYNORSPERMIDINE SYNTHASE"/>
    <property type="match status" value="1"/>
</dbReference>
<reference evidence="3 4" key="1">
    <citation type="journal article" date="2019" name="Nat. Microbiol.">
        <title>Mediterranean grassland soil C-N compound turnover is dependent on rainfall and depth, and is mediated by genomically divergent microorganisms.</title>
        <authorList>
            <person name="Diamond S."/>
            <person name="Andeer P.F."/>
            <person name="Li Z."/>
            <person name="Crits-Christoph A."/>
            <person name="Burstein D."/>
            <person name="Anantharaman K."/>
            <person name="Lane K.R."/>
            <person name="Thomas B.C."/>
            <person name="Pan C."/>
            <person name="Northen T.R."/>
            <person name="Banfield J.F."/>
        </authorList>
    </citation>
    <scope>NUCLEOTIDE SEQUENCE [LARGE SCALE GENOMIC DNA]</scope>
    <source>
        <strain evidence="3">NP_8</strain>
    </source>
</reference>
<feature type="compositionally biased region" description="Basic and acidic residues" evidence="1">
    <location>
        <begin position="82"/>
        <end position="93"/>
    </location>
</feature>
<dbReference type="PANTHER" id="PTHR43796">
    <property type="entry name" value="CARBOXYNORSPERMIDINE SYNTHASE"/>
    <property type="match status" value="1"/>
</dbReference>
<dbReference type="SUPFAM" id="SSF51735">
    <property type="entry name" value="NAD(P)-binding Rossmann-fold domains"/>
    <property type="match status" value="1"/>
</dbReference>
<evidence type="ECO:0000256" key="1">
    <source>
        <dbReference type="SAM" id="MobiDB-lite"/>
    </source>
</evidence>
<dbReference type="EMBL" id="VBAP01000127">
    <property type="protein sequence ID" value="TMI70941.1"/>
    <property type="molecule type" value="Genomic_DNA"/>
</dbReference>
<sequence length="395" mass="43154">MRSPESAPSPSTPVTAPAPATTFRKRRRVNEEGLTASSSEDPALSSGSTALQSLRHAIPRAQIGFWALRPAAPGGGNRPRTQRRERAKDPVRKNDIGEYWPERHIHPHPLAVRVRVALVGLGGVGRVLAHELSNNPRVSSLQIIDKVKVTSRGLAPLRSRIEVGACELDAAHNADLVRAVRGCDVVVNTSVSDLNLGIMRAALRVGADYLDVAATGPRKPRGLPGILEQLTLHESYEKADLRALLSMGLDPGMSNVMAREASDRLETIDTIRIRSGGTVRVRQSRPSPKFIPLYSREAFFSDVRIRPTVWQRGRLEERDLLSGEEDYAFPDPVGIQKTFLMAHEEVKTLPLYLGKPVGKVDFKYAINPDLAQALKADPGGSPAHSLPDGVRIRLP</sequence>
<evidence type="ECO:0000259" key="2">
    <source>
        <dbReference type="Pfam" id="PF03435"/>
    </source>
</evidence>
<dbReference type="InterPro" id="IPR036291">
    <property type="entry name" value="NAD(P)-bd_dom_sf"/>
</dbReference>
<dbReference type="AlphaFoldDB" id="A0A537II09"/>
<feature type="compositionally biased region" description="Polar residues" evidence="1">
    <location>
        <begin position="35"/>
        <end position="48"/>
    </location>
</feature>
<dbReference type="Proteomes" id="UP000318834">
    <property type="component" value="Unassembled WGS sequence"/>
</dbReference>
<accession>A0A537II09</accession>